<reference evidence="1 2" key="1">
    <citation type="submission" date="2016-11" db="EMBL/GenBank/DDBJ databases">
        <authorList>
            <person name="Jaros S."/>
            <person name="Januszkiewicz K."/>
            <person name="Wedrychowicz H."/>
        </authorList>
    </citation>
    <scope>NUCLEOTIDE SEQUENCE [LARGE SCALE GENOMIC DNA]</scope>
    <source>
        <strain evidence="1 2">DSM 17477</strain>
    </source>
</reference>
<gene>
    <name evidence="1" type="ORF">SAMN02745751_03722</name>
</gene>
<proteinExistence type="predicted"/>
<evidence type="ECO:0000313" key="1">
    <source>
        <dbReference type="EMBL" id="SHJ92790.1"/>
    </source>
</evidence>
<evidence type="ECO:0000313" key="2">
    <source>
        <dbReference type="Proteomes" id="UP000184052"/>
    </source>
</evidence>
<dbReference type="AlphaFoldDB" id="A0A1M6NAK8"/>
<protein>
    <submittedName>
        <fullName evidence="1">Uncharacterized protein</fullName>
    </submittedName>
</protein>
<organism evidence="1 2">
    <name type="scientific">Dethiosulfatibacter aminovorans DSM 17477</name>
    <dbReference type="NCBI Taxonomy" id="1121476"/>
    <lineage>
        <taxon>Bacteria</taxon>
        <taxon>Bacillati</taxon>
        <taxon>Bacillota</taxon>
        <taxon>Tissierellia</taxon>
        <taxon>Dethiosulfatibacter</taxon>
    </lineage>
</organism>
<sequence length="117" mass="13216">MTKGTKPILIVLLVMIICNVFLKTYQDDLDLTITSTYDSDNEIIILDLEWNLMKNPVLKNNEDLIAIIPPGEYAVKSINNKTPDSINVKPGLRYANVHHYLMNHFLRSRSEIAGSSG</sequence>
<accession>A0A1M6NAK8</accession>
<name>A0A1M6NAK8_9FIRM</name>
<keyword evidence="2" id="KW-1185">Reference proteome</keyword>
<dbReference type="RefSeq" id="WP_073051213.1">
    <property type="nucleotide sequence ID" value="NZ_FQZL01000068.1"/>
</dbReference>
<dbReference type="EMBL" id="FQZL01000068">
    <property type="protein sequence ID" value="SHJ92790.1"/>
    <property type="molecule type" value="Genomic_DNA"/>
</dbReference>
<dbReference type="Proteomes" id="UP000184052">
    <property type="component" value="Unassembled WGS sequence"/>
</dbReference>